<comment type="caution">
    <text evidence="1">The sequence shown here is derived from an EMBL/GenBank/DDBJ whole genome shotgun (WGS) entry which is preliminary data.</text>
</comment>
<protein>
    <recommendedName>
        <fullName evidence="3">HEAT repeat domain-containing protein</fullName>
    </recommendedName>
</protein>
<evidence type="ECO:0008006" key="3">
    <source>
        <dbReference type="Google" id="ProtNLM"/>
    </source>
</evidence>
<reference evidence="1 2" key="1">
    <citation type="submission" date="2014-04" db="EMBL/GenBank/DDBJ databases">
        <title>Pseudoalteromonas galatheae sp. nov., isolated from a deep-sea polychaete near Canal Concepcion, Chile.</title>
        <authorList>
            <person name="Machado H.R."/>
            <person name="Gram L."/>
            <person name="Vynne N.G."/>
        </authorList>
    </citation>
    <scope>NUCLEOTIDE SEQUENCE [LARGE SCALE GENOMIC DNA]</scope>
    <source>
        <strain evidence="1 2">KMM216</strain>
    </source>
</reference>
<sequence>MSIAALFVFYLRAEFFLLSPDASDTDDSPESEVTLETTRFVSTKADQHLGVVFDSCDTKLSDMKVNDEFSICIELLLIELRDETVEIKLATTQPLYLAWIKVNWPSALEHMLGLDTIMRNRLLNSVIPVIGQYDLQNLSEWIQNKGFDNSTQVDLITVAYSSLMDESPITAIEDVRFSLSPAVKSGVIDKLLNQWSRKNAGAVMEWFSQQPRPDMYAHLMGFVLMQLIQQQPNDAENIISELPNSQLKFETIKFYTKKLASENLEQSLNWVNSIEDEASRHIGIVQLLKYMATNEEYIGRSFDVALAQEDPFFRDKLLNNLSIDIPYNKLGMLIDLAPTLPVSAKKWVMSNIGSRLIENDPDMARDWLKSLMPSNEASYAKRIVGEKSIERDLPFATELANDISDQDERMLLIESILKFVYGQDDFDFELLYETLRLSSSEIDQAKIKFYNADTH</sequence>
<accession>A0ABD3Y7Y2</accession>
<dbReference type="RefSeq" id="WP_239462850.1">
    <property type="nucleotide sequence ID" value="NZ_JJNZ01000043.1"/>
</dbReference>
<evidence type="ECO:0000313" key="1">
    <source>
        <dbReference type="EMBL" id="KDC50285.1"/>
    </source>
</evidence>
<dbReference type="Proteomes" id="UP000027154">
    <property type="component" value="Unassembled WGS sequence"/>
</dbReference>
<dbReference type="EMBL" id="JJNZ01000043">
    <property type="protein sequence ID" value="KDC50285.1"/>
    <property type="molecule type" value="Genomic_DNA"/>
</dbReference>
<organism evidence="1 2">
    <name type="scientific">Pseudoalteromonas fuliginea</name>
    <dbReference type="NCBI Taxonomy" id="1872678"/>
    <lineage>
        <taxon>Bacteria</taxon>
        <taxon>Pseudomonadati</taxon>
        <taxon>Pseudomonadota</taxon>
        <taxon>Gammaproteobacteria</taxon>
        <taxon>Alteromonadales</taxon>
        <taxon>Pseudoalteromonadaceae</taxon>
        <taxon>Pseudoalteromonas</taxon>
    </lineage>
</organism>
<name>A0ABD3Y7Y2_9GAMM</name>
<evidence type="ECO:0000313" key="2">
    <source>
        <dbReference type="Proteomes" id="UP000027154"/>
    </source>
</evidence>
<dbReference type="AlphaFoldDB" id="A0ABD3Y7Y2"/>
<gene>
    <name evidence="1" type="ORF">DC53_12860</name>
</gene>
<proteinExistence type="predicted"/>